<proteinExistence type="predicted"/>
<accession>A0ABS0L862</accession>
<keyword evidence="4" id="KW-1185">Reference proteome</keyword>
<gene>
    <name evidence="3" type="ORF">I5L79_21300</name>
</gene>
<dbReference type="Gene3D" id="3.40.50.300">
    <property type="entry name" value="P-loop containing nucleotide triphosphate hydrolases"/>
    <property type="match status" value="1"/>
</dbReference>
<dbReference type="InterPro" id="IPR003593">
    <property type="entry name" value="AAA+_ATPase"/>
</dbReference>
<dbReference type="EMBL" id="JADWYK010000019">
    <property type="protein sequence ID" value="MBG8556095.1"/>
    <property type="molecule type" value="Genomic_DNA"/>
</dbReference>
<evidence type="ECO:0000313" key="3">
    <source>
        <dbReference type="EMBL" id="MBG8556095.1"/>
    </source>
</evidence>
<organism evidence="3 4">
    <name type="scientific">Hymenobacter guriensis</name>
    <dbReference type="NCBI Taxonomy" id="2793065"/>
    <lineage>
        <taxon>Bacteria</taxon>
        <taxon>Pseudomonadati</taxon>
        <taxon>Bacteroidota</taxon>
        <taxon>Cytophagia</taxon>
        <taxon>Cytophagales</taxon>
        <taxon>Hymenobacteraceae</taxon>
        <taxon>Hymenobacter</taxon>
    </lineage>
</organism>
<feature type="domain" description="AAA+ ATPase" evidence="2">
    <location>
        <begin position="126"/>
        <end position="470"/>
    </location>
</feature>
<protein>
    <submittedName>
        <fullName evidence="3">AAA family ATPase</fullName>
    </submittedName>
</protein>
<evidence type="ECO:0000313" key="4">
    <source>
        <dbReference type="Proteomes" id="UP000601099"/>
    </source>
</evidence>
<dbReference type="Pfam" id="PF07728">
    <property type="entry name" value="AAA_5"/>
    <property type="match status" value="1"/>
</dbReference>
<sequence length="667" mass="74096">MGNGEGGKNRWFGRRRDDPRPADATSELALELRRAWQGLFPDVLTTHPTLGGEWLVLSQLSLDDLRPDAGLNRRMALKTIVLQQLAQAFVVAEKLRDESFTGLEDEVRDELIPPQPVPPAPVNSLHPLNQILYGPPGTGKTYATAAWALALIENKPFTEIEARYRHDHRTLQRVLEMYKSRKQVRFVTFHQSFSYEDFVEGIKPDLTGEGDVSYTVEPGVFRLIADEATRDWQRSANLSGEAAATEKLPFQLVYGGYVADLMARLAASADGTVSIPTVGNYSAVVSSVSPHGTISVRHGTAPLQYNVKSAWTEAVYQRYAQAADIVPMNKKMLEIGGPNATLQWAIFNDLKTYEAAHLDELRAQVADEEAPEPVSATVPNYVLIIDEINRGNVASIFGELITLLEDDKRAGSDNALSIVLPYSKDSRPPFSVPPNLFVLGTMNTADRSVEALDTALRRRFSFVEMAPKPRLLSPAQMIFRLWHKPPYAEMRWEDDAYMAVEQQLFDLLGCPQLAGEAAQRAAWDALSTEATEQQIETAFAAVDFTGVNLEKLLAALNQRLEYLLGRDYCLGHAWLLGVGSLNGLRAAFRNKVIPQLQEFFPGNWGRIGQILGPRFVEERVVATSPLLAFGDETEPEGRTLYAIREDEWTVADFRSIYEASPVPALPA</sequence>
<dbReference type="SUPFAM" id="SSF52540">
    <property type="entry name" value="P-loop containing nucleoside triphosphate hydrolases"/>
    <property type="match status" value="1"/>
</dbReference>
<evidence type="ECO:0000256" key="1">
    <source>
        <dbReference type="SAM" id="MobiDB-lite"/>
    </source>
</evidence>
<comment type="caution">
    <text evidence="3">The sequence shown here is derived from an EMBL/GenBank/DDBJ whole genome shotgun (WGS) entry which is preliminary data.</text>
</comment>
<dbReference type="SMART" id="SM00382">
    <property type="entry name" value="AAA"/>
    <property type="match status" value="1"/>
</dbReference>
<name>A0ABS0L862_9BACT</name>
<dbReference type="InterPro" id="IPR052934">
    <property type="entry name" value="Methyl-DNA_Rec/Restrict_Enz"/>
</dbReference>
<dbReference type="InterPro" id="IPR027417">
    <property type="entry name" value="P-loop_NTPase"/>
</dbReference>
<dbReference type="PANTHER" id="PTHR37291:SF1">
    <property type="entry name" value="TYPE IV METHYL-DIRECTED RESTRICTION ENZYME ECOKMCRB SUBUNIT"/>
    <property type="match status" value="1"/>
</dbReference>
<dbReference type="PANTHER" id="PTHR37291">
    <property type="entry name" value="5-METHYLCYTOSINE-SPECIFIC RESTRICTION ENZYME B"/>
    <property type="match status" value="1"/>
</dbReference>
<dbReference type="InterPro" id="IPR011704">
    <property type="entry name" value="ATPase_dyneun-rel_AAA"/>
</dbReference>
<dbReference type="Proteomes" id="UP000601099">
    <property type="component" value="Unassembled WGS sequence"/>
</dbReference>
<feature type="region of interest" description="Disordered" evidence="1">
    <location>
        <begin position="1"/>
        <end position="23"/>
    </location>
</feature>
<reference evidence="3 4" key="1">
    <citation type="submission" date="2020-11" db="EMBL/GenBank/DDBJ databases">
        <title>Hymenobacter sp.</title>
        <authorList>
            <person name="Kim M.K."/>
        </authorList>
    </citation>
    <scope>NUCLEOTIDE SEQUENCE [LARGE SCALE GENOMIC DNA]</scope>
    <source>
        <strain evidence="3 4">BT594</strain>
    </source>
</reference>
<evidence type="ECO:0000259" key="2">
    <source>
        <dbReference type="SMART" id="SM00382"/>
    </source>
</evidence>